<dbReference type="EMBL" id="JAWDGP010000974">
    <property type="protein sequence ID" value="KAK3795859.1"/>
    <property type="molecule type" value="Genomic_DNA"/>
</dbReference>
<sequence>MVVIDSFFCIYEKISWCSSIEAHTINGWIYVWYLLTQGYLCYRLLYIREGLMVLFYEAHSVTWAVCPFLLKVFTVSSCPYLQADPQRTVLFSELPLTIRWLHHYHSRSCYRLVLYEKIMVFAVILPYYGTYHQIIHRLPPSAFMNIFIYEKILRQMLWSMIKQSKDQDHFVNYITIETWPATRDVYVSVLSDTKAGVYTQDQSQGWHRSLTWTHITRYKHVSSFD</sequence>
<keyword evidence="2" id="KW-1185">Reference proteome</keyword>
<proteinExistence type="predicted"/>
<reference evidence="1" key="1">
    <citation type="journal article" date="2023" name="G3 (Bethesda)">
        <title>A reference genome for the long-term kleptoplast-retaining sea slug Elysia crispata morphotype clarki.</title>
        <authorList>
            <person name="Eastman K.E."/>
            <person name="Pendleton A.L."/>
            <person name="Shaikh M.A."/>
            <person name="Suttiyut T."/>
            <person name="Ogas R."/>
            <person name="Tomko P."/>
            <person name="Gavelis G."/>
            <person name="Widhalm J.R."/>
            <person name="Wisecaver J.H."/>
        </authorList>
    </citation>
    <scope>NUCLEOTIDE SEQUENCE</scope>
    <source>
        <strain evidence="1">ECLA1</strain>
    </source>
</reference>
<dbReference type="Proteomes" id="UP001283361">
    <property type="component" value="Unassembled WGS sequence"/>
</dbReference>
<organism evidence="1 2">
    <name type="scientific">Elysia crispata</name>
    <name type="common">lettuce slug</name>
    <dbReference type="NCBI Taxonomy" id="231223"/>
    <lineage>
        <taxon>Eukaryota</taxon>
        <taxon>Metazoa</taxon>
        <taxon>Spiralia</taxon>
        <taxon>Lophotrochozoa</taxon>
        <taxon>Mollusca</taxon>
        <taxon>Gastropoda</taxon>
        <taxon>Heterobranchia</taxon>
        <taxon>Euthyneura</taxon>
        <taxon>Panpulmonata</taxon>
        <taxon>Sacoglossa</taxon>
        <taxon>Placobranchoidea</taxon>
        <taxon>Plakobranchidae</taxon>
        <taxon>Elysia</taxon>
    </lineage>
</organism>
<name>A0AAE1AY59_9GAST</name>
<protein>
    <submittedName>
        <fullName evidence="1">Uncharacterized protein</fullName>
    </submittedName>
</protein>
<evidence type="ECO:0000313" key="2">
    <source>
        <dbReference type="Proteomes" id="UP001283361"/>
    </source>
</evidence>
<comment type="caution">
    <text evidence="1">The sequence shown here is derived from an EMBL/GenBank/DDBJ whole genome shotgun (WGS) entry which is preliminary data.</text>
</comment>
<accession>A0AAE1AY59</accession>
<dbReference type="AlphaFoldDB" id="A0AAE1AY59"/>
<gene>
    <name evidence="1" type="ORF">RRG08_037837</name>
</gene>
<evidence type="ECO:0000313" key="1">
    <source>
        <dbReference type="EMBL" id="KAK3795859.1"/>
    </source>
</evidence>